<keyword evidence="2" id="KW-1185">Reference proteome</keyword>
<proteinExistence type="predicted"/>
<reference evidence="1 2" key="1">
    <citation type="submission" date="2018-06" db="EMBL/GenBank/DDBJ databases">
        <title>A transcriptomic atlas of mushroom development highlights an independent origin of complex multicellularity.</title>
        <authorList>
            <consortium name="DOE Joint Genome Institute"/>
            <person name="Krizsan K."/>
            <person name="Almasi E."/>
            <person name="Merenyi Z."/>
            <person name="Sahu N."/>
            <person name="Viragh M."/>
            <person name="Koszo T."/>
            <person name="Mondo S."/>
            <person name="Kiss B."/>
            <person name="Balint B."/>
            <person name="Kues U."/>
            <person name="Barry K."/>
            <person name="Hegedus J.C."/>
            <person name="Henrissat B."/>
            <person name="Johnson J."/>
            <person name="Lipzen A."/>
            <person name="Ohm R."/>
            <person name="Nagy I."/>
            <person name="Pangilinan J."/>
            <person name="Yan J."/>
            <person name="Xiong Y."/>
            <person name="Grigoriev I.V."/>
            <person name="Hibbett D.S."/>
            <person name="Nagy L.G."/>
        </authorList>
    </citation>
    <scope>NUCLEOTIDE SEQUENCE [LARGE SCALE GENOMIC DNA]</scope>
    <source>
        <strain evidence="1 2">SZMC22713</strain>
    </source>
</reference>
<evidence type="ECO:0000313" key="1">
    <source>
        <dbReference type="EMBL" id="TDL19990.1"/>
    </source>
</evidence>
<gene>
    <name evidence="1" type="ORF">BD410DRAFT_387597</name>
</gene>
<organism evidence="1 2">
    <name type="scientific">Rickenella mellea</name>
    <dbReference type="NCBI Taxonomy" id="50990"/>
    <lineage>
        <taxon>Eukaryota</taxon>
        <taxon>Fungi</taxon>
        <taxon>Dikarya</taxon>
        <taxon>Basidiomycota</taxon>
        <taxon>Agaricomycotina</taxon>
        <taxon>Agaricomycetes</taxon>
        <taxon>Hymenochaetales</taxon>
        <taxon>Rickenellaceae</taxon>
        <taxon>Rickenella</taxon>
    </lineage>
</organism>
<evidence type="ECO:0000313" key="2">
    <source>
        <dbReference type="Proteomes" id="UP000294933"/>
    </source>
</evidence>
<dbReference type="VEuPathDB" id="FungiDB:BD410DRAFT_387597"/>
<dbReference type="AlphaFoldDB" id="A0A4Y7PZM6"/>
<sequence>MHLDDLVFGRGPPEVTLSIYFAQSFCQLSPMVSAFVVVVYLESISEFIFTLANIFADILSVSQIPAVVALVQRDNVFGALLGVGMVKVGRVTFGLH</sequence>
<dbReference type="Proteomes" id="UP000294933">
    <property type="component" value="Unassembled WGS sequence"/>
</dbReference>
<accession>A0A4Y7PZM6</accession>
<name>A0A4Y7PZM6_9AGAM</name>
<dbReference type="EMBL" id="ML170191">
    <property type="protein sequence ID" value="TDL19990.1"/>
    <property type="molecule type" value="Genomic_DNA"/>
</dbReference>
<protein>
    <submittedName>
        <fullName evidence="1">Uncharacterized protein</fullName>
    </submittedName>
</protein>